<feature type="region of interest" description="Disordered" evidence="1">
    <location>
        <begin position="93"/>
        <end position="112"/>
    </location>
</feature>
<dbReference type="SUPFAM" id="SSF52540">
    <property type="entry name" value="P-loop containing nucleoside triphosphate hydrolases"/>
    <property type="match status" value="1"/>
</dbReference>
<feature type="domain" description="ATPase AAA-type core" evidence="3">
    <location>
        <begin position="226"/>
        <end position="290"/>
    </location>
</feature>
<organism evidence="4">
    <name type="scientific">Synechococcus sp. SB0676_bin_10</name>
    <dbReference type="NCBI Taxonomy" id="2604869"/>
    <lineage>
        <taxon>Bacteria</taxon>
        <taxon>Bacillati</taxon>
        <taxon>Cyanobacteriota</taxon>
        <taxon>Cyanophyceae</taxon>
        <taxon>Synechococcales</taxon>
        <taxon>Synechococcaceae</taxon>
        <taxon>Synechococcus</taxon>
    </lineage>
</organism>
<dbReference type="InterPro" id="IPR014592">
    <property type="entry name" value="P-loop_UCP034888"/>
</dbReference>
<sequence length="359" mass="39910">MTLLSGINAAGKSSVMQALVLLHQTMRDHEWSDKLMLNGSVIDLGIVADVVDQVYGRRECMIALLDDEAPYQWTFAGEPKDMAMAVTRVKVDDDEPKNPSGLQRLLPSPHGKGSLAQRLQRLTYLTAERMGPRELYALDPSQRTPGVSTGGEYAISNLYSGGDDQVLPKLVLRDTPPTRLRQVEKRMQQFFPGCVLDLNKVPRTNSVTLGIRTSSATYYHRPVNTGFGLTQVLPVIVAALSARQEDLLLIENPAAHLHPAGQARMGHFLAEVAAAGVQVLVETHSDHVLNGIRRAVKEHTLPSEDVKLYFFRPRSEQTDNAPPQVESPAIDANGNLDRWPDEFFDQFDKDMNYFAGYRH</sequence>
<dbReference type="InterPro" id="IPR051396">
    <property type="entry name" value="Bact_Antivir_Def_Nuclease"/>
</dbReference>
<protein>
    <submittedName>
        <fullName evidence="4">DUF3696 domain-containing protein</fullName>
    </submittedName>
</protein>
<evidence type="ECO:0000259" key="3">
    <source>
        <dbReference type="Pfam" id="PF13304"/>
    </source>
</evidence>
<dbReference type="Pfam" id="PF13304">
    <property type="entry name" value="AAA_21"/>
    <property type="match status" value="1"/>
</dbReference>
<dbReference type="PIRSF" id="PIRSF034888">
    <property type="entry name" value="P-loop_UCP034888"/>
    <property type="match status" value="1"/>
</dbReference>
<dbReference type="InterPro" id="IPR003959">
    <property type="entry name" value="ATPase_AAA_core"/>
</dbReference>
<dbReference type="AlphaFoldDB" id="A0A6B1F7Q5"/>
<dbReference type="GO" id="GO:0005524">
    <property type="term" value="F:ATP binding"/>
    <property type="evidence" value="ECO:0007669"/>
    <property type="project" value="InterPro"/>
</dbReference>
<dbReference type="InterPro" id="IPR022532">
    <property type="entry name" value="DUF3696"/>
</dbReference>
<reference evidence="4" key="1">
    <citation type="submission" date="2019-09" db="EMBL/GenBank/DDBJ databases">
        <title>Characterisation of the sponge microbiome using genome-centric metagenomics.</title>
        <authorList>
            <person name="Engelberts J.P."/>
            <person name="Robbins S.J."/>
            <person name="De Goeij J.M."/>
            <person name="Aranda M."/>
            <person name="Bell S.C."/>
            <person name="Webster N.S."/>
        </authorList>
    </citation>
    <scope>NUCLEOTIDE SEQUENCE</scope>
    <source>
        <strain evidence="4">SB0676_bin_10</strain>
    </source>
</reference>
<dbReference type="GO" id="GO:0016887">
    <property type="term" value="F:ATP hydrolysis activity"/>
    <property type="evidence" value="ECO:0007669"/>
    <property type="project" value="InterPro"/>
</dbReference>
<dbReference type="PANTHER" id="PTHR43581">
    <property type="entry name" value="ATP/GTP PHOSPHATASE"/>
    <property type="match status" value="1"/>
</dbReference>
<dbReference type="Gene3D" id="3.40.50.300">
    <property type="entry name" value="P-loop containing nucleotide triphosphate hydrolases"/>
    <property type="match status" value="1"/>
</dbReference>
<dbReference type="Pfam" id="PF12476">
    <property type="entry name" value="DUF3696"/>
    <property type="match status" value="1"/>
</dbReference>
<evidence type="ECO:0000256" key="1">
    <source>
        <dbReference type="SAM" id="MobiDB-lite"/>
    </source>
</evidence>
<gene>
    <name evidence="4" type="ORF">F4162_05285</name>
</gene>
<proteinExistence type="predicted"/>
<name>A0A6B1F7Q5_9SYNE</name>
<dbReference type="EMBL" id="VYDO01000173">
    <property type="protein sequence ID" value="MYG38398.1"/>
    <property type="molecule type" value="Genomic_DNA"/>
</dbReference>
<dbReference type="InterPro" id="IPR027417">
    <property type="entry name" value="P-loop_NTPase"/>
</dbReference>
<comment type="caution">
    <text evidence="4">The sequence shown here is derived from an EMBL/GenBank/DDBJ whole genome shotgun (WGS) entry which is preliminary data.</text>
</comment>
<accession>A0A6B1F7Q5</accession>
<evidence type="ECO:0000259" key="2">
    <source>
        <dbReference type="Pfam" id="PF12476"/>
    </source>
</evidence>
<evidence type="ECO:0000313" key="4">
    <source>
        <dbReference type="EMBL" id="MYG38398.1"/>
    </source>
</evidence>
<dbReference type="PANTHER" id="PTHR43581:SF2">
    <property type="entry name" value="EXCINUCLEASE ATPASE SUBUNIT"/>
    <property type="match status" value="1"/>
</dbReference>
<feature type="domain" description="DUF3696" evidence="2">
    <location>
        <begin position="301"/>
        <end position="352"/>
    </location>
</feature>